<organism evidence="1 2">
    <name type="scientific">Elasticomyces elasticus</name>
    <dbReference type="NCBI Taxonomy" id="574655"/>
    <lineage>
        <taxon>Eukaryota</taxon>
        <taxon>Fungi</taxon>
        <taxon>Dikarya</taxon>
        <taxon>Ascomycota</taxon>
        <taxon>Pezizomycotina</taxon>
        <taxon>Dothideomycetes</taxon>
        <taxon>Dothideomycetidae</taxon>
        <taxon>Mycosphaerellales</taxon>
        <taxon>Teratosphaeriaceae</taxon>
        <taxon>Elasticomyces</taxon>
    </lineage>
</organism>
<proteinExistence type="predicted"/>
<evidence type="ECO:0000313" key="1">
    <source>
        <dbReference type="EMBL" id="KAK5706890.1"/>
    </source>
</evidence>
<protein>
    <submittedName>
        <fullName evidence="1">Uncharacterized protein</fullName>
    </submittedName>
</protein>
<accession>A0AAN7VXM4</accession>
<sequence length="537" mass="61154">MADRIVASFSERLRLAMEQIIAPLKHAEDIQIDIKDTAMQIGPYMTCHPRAKEDRRNGFNNVNERYYDCLTVATLISKLCTSTAYQQDHRMSTLSELLRLVKNAAVEFVNSFDFIPGQTRSADHQDVETQTANTKNHLDSSTADIQALGNAITRLWQGRNDAPILSRHSGSIAAYFDGGPYDLPKAAKCLRQDQGTMVTETNSRPVYQVRPDNKPLWSHHEPEMEVNTQYTNYGPVNSTWYSLGEKRIVDSGDLGAYRELCRLLPTASLVFAKDEEVSCEDDDCEDHGHLRCDHNPSCRYKARWALHELAVAMTDMHIDLGFVFCDDHSVIVWPLGMVHAVQGRGEHCEGEEHNDIQGSVVKRPKGFLDLPPELRMQVYDAYFWLASNEWHRTWWHLAEMALPQLCMVNRQLRDEVTPQWLASWKIHCESSWDSSYVADQVLDYGSYIGYQLSSRPLIQSLSISYKFHEDMIDIDLSEQARSSKKIAVYMENGSPKTVQQSYMKGMCELVEGLTEDNKTCGLTLVDVMVVNGFLRAH</sequence>
<dbReference type="AlphaFoldDB" id="A0AAN7VXM4"/>
<gene>
    <name evidence="1" type="ORF">LTR97_001882</name>
</gene>
<name>A0AAN7VXM4_9PEZI</name>
<dbReference type="Proteomes" id="UP001310594">
    <property type="component" value="Unassembled WGS sequence"/>
</dbReference>
<reference evidence="1" key="1">
    <citation type="submission" date="2023-08" db="EMBL/GenBank/DDBJ databases">
        <title>Black Yeasts Isolated from many extreme environments.</title>
        <authorList>
            <person name="Coleine C."/>
            <person name="Stajich J.E."/>
            <person name="Selbmann L."/>
        </authorList>
    </citation>
    <scope>NUCLEOTIDE SEQUENCE</scope>
    <source>
        <strain evidence="1">CCFEE 5810</strain>
    </source>
</reference>
<comment type="caution">
    <text evidence="1">The sequence shown here is derived from an EMBL/GenBank/DDBJ whole genome shotgun (WGS) entry which is preliminary data.</text>
</comment>
<dbReference type="EMBL" id="JAVRQU010000002">
    <property type="protein sequence ID" value="KAK5706890.1"/>
    <property type="molecule type" value="Genomic_DNA"/>
</dbReference>
<evidence type="ECO:0000313" key="2">
    <source>
        <dbReference type="Proteomes" id="UP001310594"/>
    </source>
</evidence>